<dbReference type="EMBL" id="JAVXZY010000001">
    <property type="protein sequence ID" value="MDT8998363.1"/>
    <property type="molecule type" value="Genomic_DNA"/>
</dbReference>
<reference evidence="1" key="1">
    <citation type="submission" date="2023-09" db="EMBL/GenBank/DDBJ databases">
        <title>Paucibacter sp. APW11 Genome sequencing and assembly.</title>
        <authorList>
            <person name="Kim I."/>
        </authorList>
    </citation>
    <scope>NUCLEOTIDE SEQUENCE</scope>
    <source>
        <strain evidence="1">APW11</strain>
    </source>
</reference>
<keyword evidence="2" id="KW-1185">Reference proteome</keyword>
<comment type="caution">
    <text evidence="1">The sequence shown here is derived from an EMBL/GenBank/DDBJ whole genome shotgun (WGS) entry which is preliminary data.</text>
</comment>
<evidence type="ECO:0000313" key="1">
    <source>
        <dbReference type="EMBL" id="MDT8998363.1"/>
    </source>
</evidence>
<dbReference type="RefSeq" id="WP_315648681.1">
    <property type="nucleotide sequence ID" value="NZ_JAVXZY010000001.1"/>
</dbReference>
<name>A0ABU3P8F1_9BURK</name>
<protein>
    <submittedName>
        <fullName evidence="1">Uncharacterized protein</fullName>
    </submittedName>
</protein>
<proteinExistence type="predicted"/>
<evidence type="ECO:0000313" key="2">
    <source>
        <dbReference type="Proteomes" id="UP001246372"/>
    </source>
</evidence>
<accession>A0ABU3P8F1</accession>
<gene>
    <name evidence="1" type="ORF">RQP53_03625</name>
</gene>
<organism evidence="1 2">
    <name type="scientific">Roseateles aquae</name>
    <dbReference type="NCBI Taxonomy" id="3077235"/>
    <lineage>
        <taxon>Bacteria</taxon>
        <taxon>Pseudomonadati</taxon>
        <taxon>Pseudomonadota</taxon>
        <taxon>Betaproteobacteria</taxon>
        <taxon>Burkholderiales</taxon>
        <taxon>Sphaerotilaceae</taxon>
        <taxon>Roseateles</taxon>
    </lineage>
</organism>
<sequence>MSDYRMQSSLGDGRRPVMAVSSHFPPAVIVALQDAASRRDIDRIDEINAELAAQGLVRPADDITLLKQLRAARQAEAVSA</sequence>
<dbReference type="Proteomes" id="UP001246372">
    <property type="component" value="Unassembled WGS sequence"/>
</dbReference>